<name>A0A9X1RYD4_9FLAO</name>
<dbReference type="SMART" id="SM00506">
    <property type="entry name" value="A1pp"/>
    <property type="match status" value="1"/>
</dbReference>
<proteinExistence type="predicted"/>
<comment type="caution">
    <text evidence="2">The sequence shown here is derived from an EMBL/GenBank/DDBJ whole genome shotgun (WGS) entry which is preliminary data.</text>
</comment>
<sequence>MKLTIQNIEFEVVKGDITAQPGLEAVVNAANAELSPGGGVAGAIHKAAGPDLYKECKPLAPIQPGEAVLTNAYQLPNKYVIHCLGPVYGQDKPESELLAACYRNTLKIAEEMEITSLGFPAISTGIFGYPAELAVDVVFNTVLAELSGIEKIKKIKFVLFSDKDLHLYETQLKKISVG</sequence>
<dbReference type="PANTHER" id="PTHR11106:SF27">
    <property type="entry name" value="MACRO DOMAIN-CONTAINING PROTEIN"/>
    <property type="match status" value="1"/>
</dbReference>
<evidence type="ECO:0000259" key="1">
    <source>
        <dbReference type="PROSITE" id="PS51154"/>
    </source>
</evidence>
<organism evidence="2 3">
    <name type="scientific">Christiangramia sediminis</name>
    <dbReference type="NCBI Taxonomy" id="2881336"/>
    <lineage>
        <taxon>Bacteria</taxon>
        <taxon>Pseudomonadati</taxon>
        <taxon>Bacteroidota</taxon>
        <taxon>Flavobacteriia</taxon>
        <taxon>Flavobacteriales</taxon>
        <taxon>Flavobacteriaceae</taxon>
        <taxon>Christiangramia</taxon>
    </lineage>
</organism>
<keyword evidence="3" id="KW-1185">Reference proteome</keyword>
<evidence type="ECO:0000313" key="3">
    <source>
        <dbReference type="Proteomes" id="UP001139414"/>
    </source>
</evidence>
<protein>
    <submittedName>
        <fullName evidence="2">Macro domain-containing protein</fullName>
    </submittedName>
</protein>
<dbReference type="PROSITE" id="PS51154">
    <property type="entry name" value="MACRO"/>
    <property type="match status" value="1"/>
</dbReference>
<dbReference type="InterPro" id="IPR043472">
    <property type="entry name" value="Macro_dom-like"/>
</dbReference>
<gene>
    <name evidence="2" type="ORF">LGQ90_10935</name>
</gene>
<dbReference type="Proteomes" id="UP001139414">
    <property type="component" value="Unassembled WGS sequence"/>
</dbReference>
<feature type="domain" description="Macro" evidence="1">
    <location>
        <begin position="1"/>
        <end position="176"/>
    </location>
</feature>
<dbReference type="RefSeq" id="WP_229341057.1">
    <property type="nucleotide sequence ID" value="NZ_JAJBZG010000005.1"/>
</dbReference>
<reference evidence="2" key="1">
    <citation type="submission" date="2021-10" db="EMBL/GenBank/DDBJ databases">
        <title>Gramella sp. ASW11-100T, isolated from marine sediment.</title>
        <authorList>
            <person name="Xia C."/>
        </authorList>
    </citation>
    <scope>NUCLEOTIDE SEQUENCE</scope>
    <source>
        <strain evidence="2">ASW11-100</strain>
    </source>
</reference>
<dbReference type="Gene3D" id="3.40.220.10">
    <property type="entry name" value="Leucine Aminopeptidase, subunit E, domain 1"/>
    <property type="match status" value="1"/>
</dbReference>
<evidence type="ECO:0000313" key="2">
    <source>
        <dbReference type="EMBL" id="MCB7481777.1"/>
    </source>
</evidence>
<dbReference type="EMBL" id="JAJBZG010000005">
    <property type="protein sequence ID" value="MCB7481777.1"/>
    <property type="molecule type" value="Genomic_DNA"/>
</dbReference>
<dbReference type="InterPro" id="IPR002589">
    <property type="entry name" value="Macro_dom"/>
</dbReference>
<dbReference type="Pfam" id="PF01661">
    <property type="entry name" value="Macro"/>
    <property type="match status" value="1"/>
</dbReference>
<dbReference type="AlphaFoldDB" id="A0A9X1RYD4"/>
<accession>A0A9X1RYD4</accession>
<dbReference type="PANTHER" id="PTHR11106">
    <property type="entry name" value="GANGLIOSIDE INDUCED DIFFERENTIATION ASSOCIATED PROTEIN 2-RELATED"/>
    <property type="match status" value="1"/>
</dbReference>
<dbReference type="SUPFAM" id="SSF52949">
    <property type="entry name" value="Macro domain-like"/>
    <property type="match status" value="1"/>
</dbReference>